<dbReference type="Pfam" id="PF00565">
    <property type="entry name" value="SNase"/>
    <property type="match status" value="1"/>
</dbReference>
<dbReference type="SUPFAM" id="SSF50199">
    <property type="entry name" value="Staphylococcal nuclease"/>
    <property type="match status" value="1"/>
</dbReference>
<organism evidence="2 3">
    <name type="scientific">Geitlerinema calcuttense NRMC-F 0142</name>
    <dbReference type="NCBI Taxonomy" id="2922238"/>
    <lineage>
        <taxon>Bacteria</taxon>
        <taxon>Bacillati</taxon>
        <taxon>Cyanobacteriota</taxon>
        <taxon>Cyanophyceae</taxon>
        <taxon>Geitlerinematales</taxon>
        <taxon>Geitlerinemataceae</taxon>
        <taxon>Geitlerinema</taxon>
    </lineage>
</organism>
<keyword evidence="3" id="KW-1185">Reference proteome</keyword>
<reference evidence="2 3" key="1">
    <citation type="submission" date="2023-06" db="EMBL/GenBank/DDBJ databases">
        <title>Whole genome sequence of Oscillatoria calcuttensis NRMC-F 0142.</title>
        <authorList>
            <person name="Shakena Fathima T."/>
            <person name="Muralitharan G."/>
            <person name="Thajuddin N."/>
        </authorList>
    </citation>
    <scope>NUCLEOTIDE SEQUENCE [LARGE SCALE GENOMIC DNA]</scope>
    <source>
        <strain evidence="2 3">NRMC-F 0142</strain>
    </source>
</reference>
<proteinExistence type="predicted"/>
<name>A0ABT7M0U3_9CYAN</name>
<comment type="caution">
    <text evidence="2">The sequence shown here is derived from an EMBL/GenBank/DDBJ whole genome shotgun (WGS) entry which is preliminary data.</text>
</comment>
<evidence type="ECO:0000313" key="2">
    <source>
        <dbReference type="EMBL" id="MDL5057674.1"/>
    </source>
</evidence>
<sequence length="299" mass="33710">MDSHYYATGRIVMPMHLIQGSYRILKTSPDGDSIRFYPDNPELWKKLGRVRANRLGGAQLRLDGIDALETHYQPRIGTIGKQQQPGKYAQAACSELLSFLGFETVERDRNDTIAIAEPEQVPGYILTRYADAYGRGVAFVFKGHFDAADGSEVYCDASLLQQSANYHLLATGLAYPTFYSKLFPDLRQEMTQATKQARSQACGLWSADCTQTGFIVADLESLTEEWVILPKLFRRLLDYLAINEGSYDLGGFSQYLETRRDRILILSQGHLTGFDYVVEVEQNKVCLTTAPEDLVFMEK</sequence>
<evidence type="ECO:0000259" key="1">
    <source>
        <dbReference type="Pfam" id="PF00565"/>
    </source>
</evidence>
<dbReference type="InterPro" id="IPR035437">
    <property type="entry name" value="SNase_OB-fold_sf"/>
</dbReference>
<dbReference type="EMBL" id="JASVEJ010000036">
    <property type="protein sequence ID" value="MDL5057674.1"/>
    <property type="molecule type" value="Genomic_DNA"/>
</dbReference>
<gene>
    <name evidence="2" type="ORF">QQ055_09440</name>
</gene>
<feature type="domain" description="TNase-like" evidence="1">
    <location>
        <begin position="60"/>
        <end position="206"/>
    </location>
</feature>
<dbReference type="InterPro" id="IPR016071">
    <property type="entry name" value="Staphylococal_nuclease_OB-fold"/>
</dbReference>
<protein>
    <submittedName>
        <fullName evidence="2">Thermonuclease family protein</fullName>
    </submittedName>
</protein>
<accession>A0ABT7M0U3</accession>
<dbReference type="Gene3D" id="2.40.50.90">
    <property type="match status" value="1"/>
</dbReference>
<evidence type="ECO:0000313" key="3">
    <source>
        <dbReference type="Proteomes" id="UP001230986"/>
    </source>
</evidence>
<dbReference type="Proteomes" id="UP001230986">
    <property type="component" value="Unassembled WGS sequence"/>
</dbReference>